<gene>
    <name evidence="2" type="ORF">L596_006254</name>
</gene>
<reference evidence="2" key="2">
    <citation type="journal article" date="2015" name="Genome Biol.">
        <title>Comparative genomics of Steinernema reveals deeply conserved gene regulatory networks.</title>
        <authorList>
            <person name="Dillman A.R."/>
            <person name="Macchietto M."/>
            <person name="Porter C.F."/>
            <person name="Rogers A."/>
            <person name="Williams B."/>
            <person name="Antoshechkin I."/>
            <person name="Lee M.M."/>
            <person name="Goodwin Z."/>
            <person name="Lu X."/>
            <person name="Lewis E.E."/>
            <person name="Goodrich-Blair H."/>
            <person name="Stock S.P."/>
            <person name="Adams B.J."/>
            <person name="Sternberg P.W."/>
            <person name="Mortazavi A."/>
        </authorList>
    </citation>
    <scope>NUCLEOTIDE SEQUENCE [LARGE SCALE GENOMIC DNA]</scope>
    <source>
        <strain evidence="2">ALL</strain>
    </source>
</reference>
<feature type="compositionally biased region" description="Basic and acidic residues" evidence="1">
    <location>
        <begin position="197"/>
        <end position="215"/>
    </location>
</feature>
<reference evidence="2" key="1">
    <citation type="submission" date="2013-11" db="EMBL/GenBank/DDBJ databases">
        <authorList>
            <person name="Sternberg P."/>
            <person name="Dillman A."/>
            <person name="Macchietto M."/>
        </authorList>
    </citation>
    <scope>NUCLEOTIDE SEQUENCE</scope>
    <source>
        <strain evidence="2">ALL</strain>
    </source>
</reference>
<evidence type="ECO:0000313" key="2">
    <source>
        <dbReference type="EMBL" id="TMS39774.1"/>
    </source>
</evidence>
<feature type="compositionally biased region" description="Low complexity" evidence="1">
    <location>
        <begin position="134"/>
        <end position="160"/>
    </location>
</feature>
<sequence>MRRRVRSESRDERATVMGEKTQDEKKKRCVKKQSQIIFFSLQYVDLKAMVDMVPISSVVSDYDKLRMTSEGHNIGEQSEREEAEAAAAPPASEADDMEDGEICEDEEEGWSAKWESTSKMTLLDTKPSPSCNTAGPSASSGARSSSSKDSGSSRSSTRSSHGGPQSALSSWSGTVSARQGAGRSPGGDSSLFDPNEEYYRSSGHEERDRDYRYLDDNPSVIQDFSTDTDHRSPTSPSRYDSKRRRRSVSRTNTATHRSEREPPRPLITEAAVAHR</sequence>
<reference evidence="2" key="3">
    <citation type="journal article" date="2019" name="G3 (Bethesda)">
        <title>Hybrid Assembly of the Genome of the Entomopathogenic Nematode Steinernema carpocapsae Identifies the X-Chromosome.</title>
        <authorList>
            <person name="Serra L."/>
            <person name="Macchietto M."/>
            <person name="Macias-Munoz A."/>
            <person name="McGill C.J."/>
            <person name="Rodriguez I.M."/>
            <person name="Rodriguez B."/>
            <person name="Murad R."/>
            <person name="Mortazavi A."/>
        </authorList>
    </citation>
    <scope>NUCLEOTIDE SEQUENCE [LARGE SCALE GENOMIC DNA]</scope>
    <source>
        <strain evidence="2">ALL</strain>
    </source>
</reference>
<proteinExistence type="predicted"/>
<dbReference type="AlphaFoldDB" id="A0A4U8V392"/>
<organism evidence="2">
    <name type="scientific">Steinernema carpocapsae</name>
    <name type="common">Entomopathogenic nematode</name>
    <dbReference type="NCBI Taxonomy" id="34508"/>
    <lineage>
        <taxon>Eukaryota</taxon>
        <taxon>Metazoa</taxon>
        <taxon>Ecdysozoa</taxon>
        <taxon>Nematoda</taxon>
        <taxon>Chromadorea</taxon>
        <taxon>Rhabditida</taxon>
        <taxon>Tylenchina</taxon>
        <taxon>Panagrolaimomorpha</taxon>
        <taxon>Strongyloidoidea</taxon>
        <taxon>Steinernematidae</taxon>
        <taxon>Steinernema</taxon>
    </lineage>
</organism>
<feature type="region of interest" description="Disordered" evidence="1">
    <location>
        <begin position="72"/>
        <end position="275"/>
    </location>
</feature>
<dbReference type="EMBL" id="AZBU02000001">
    <property type="protein sequence ID" value="TMS39774.1"/>
    <property type="molecule type" value="Genomic_DNA"/>
</dbReference>
<name>A0A4U8V392_STECR</name>
<accession>A0A4U8V392</accession>
<feature type="compositionally biased region" description="Acidic residues" evidence="1">
    <location>
        <begin position="93"/>
        <end position="109"/>
    </location>
</feature>
<protein>
    <submittedName>
        <fullName evidence="2">Uncharacterized protein</fullName>
    </submittedName>
</protein>
<comment type="caution">
    <text evidence="2">The sequence shown here is derived from an EMBL/GenBank/DDBJ whole genome shotgun (WGS) entry which is preliminary data.</text>
</comment>
<feature type="compositionally biased region" description="Polar residues" evidence="1">
    <location>
        <begin position="162"/>
        <end position="177"/>
    </location>
</feature>
<feature type="region of interest" description="Disordered" evidence="1">
    <location>
        <begin position="1"/>
        <end position="26"/>
    </location>
</feature>
<evidence type="ECO:0000256" key="1">
    <source>
        <dbReference type="SAM" id="MobiDB-lite"/>
    </source>
</evidence>